<dbReference type="PANTHER" id="PTHR15321:SF3">
    <property type="entry name" value="TP53-BINDING PROTEIN 1"/>
    <property type="match status" value="1"/>
</dbReference>
<evidence type="ECO:0000259" key="1">
    <source>
        <dbReference type="PROSITE" id="PS50172"/>
    </source>
</evidence>
<dbReference type="Pfam" id="PF18428">
    <property type="entry name" value="BRCT_3"/>
    <property type="match status" value="1"/>
</dbReference>
<dbReference type="Proteomes" id="UP001177140">
    <property type="component" value="Unassembled WGS sequence"/>
</dbReference>
<sequence length="782" mass="87047">MFGNRTRFLIRGNKIDKKKNQERNDVKCADINKDAIELSIAASEALVISEIIKEDSASFPAATIVDIALCVKKARNSVCSDGLDCISDFVATEVDETYLLSDLDEDDMAAAFEDVGLSSTQLDTICCSSSVKNNKCSSFRISCDGEAQNVDARPQMFDYNDIYCENKLEDALAMGSNFSKYSPGYVHKQKLQDDPSLALKTHYHQSVHNNRSTLEIPEGVEAIVDLEVNTTKAIPKFFIAETSFLSESADVVRDENLIAPNPGFMSQIASLSSVAYDGFRGTANSERIEVSQNICSSDSLTDLLCSVVPCSISQTNTDVMTTSQKIEENGAGKNWYTQLRLENSLPSTRRLNYKYPHGEDVFLNVNGEGSTVSCHRRLTSLNTYSTLGLSLAANSEGMVDCFKPSLKDPTKFLFSESCVCEYYDRDHDGPAIANPAPIWPESKGNTGVVSVQSAARAEMTEFKILTGFDSQRKISSLSPYDSTQNLNGREDLDPARKRVRFSDAEIIFEERRFSQKLQSAHEMRSRITRARKRSKGSSLLSDLRCEEVNTCRSTWKIMDKTKTIFLGLEFLLTGFSSQRQTKLGALISRHGGFVLSEVPSPSRGMKGSKCKHRPLPIVISSRKVGIETPSSRLIFPLRRYIIFSHQCGSKFARIGWPVCCNKKTRIFDGVGIMLHGRSGFCNKFAKVVKHGGGQLFKTLQWLIQSLKTESISLGAIVAEDEGRTSRHLRQCASEQRLQIMPVSWIVNSLHLGQLLPIEEKHQFSSPPKIKFPELFSAMEQCE</sequence>
<dbReference type="Gene3D" id="3.40.50.10190">
    <property type="entry name" value="BRCT domain"/>
    <property type="match status" value="1"/>
</dbReference>
<dbReference type="GO" id="GO:0000077">
    <property type="term" value="P:DNA damage checkpoint signaling"/>
    <property type="evidence" value="ECO:0007669"/>
    <property type="project" value="TreeGrafter"/>
</dbReference>
<feature type="domain" description="BRCT" evidence="1">
    <location>
        <begin position="662"/>
        <end position="762"/>
    </location>
</feature>
<name>A0AA41VLM0_PAPNU</name>
<organism evidence="2 3">
    <name type="scientific">Papaver nudicaule</name>
    <name type="common">Iceland poppy</name>
    <dbReference type="NCBI Taxonomy" id="74823"/>
    <lineage>
        <taxon>Eukaryota</taxon>
        <taxon>Viridiplantae</taxon>
        <taxon>Streptophyta</taxon>
        <taxon>Embryophyta</taxon>
        <taxon>Tracheophyta</taxon>
        <taxon>Spermatophyta</taxon>
        <taxon>Magnoliopsida</taxon>
        <taxon>Ranunculales</taxon>
        <taxon>Papaveraceae</taxon>
        <taxon>Papaveroideae</taxon>
        <taxon>Papaver</taxon>
    </lineage>
</organism>
<dbReference type="GO" id="GO:0045944">
    <property type="term" value="P:positive regulation of transcription by RNA polymerase II"/>
    <property type="evidence" value="ECO:0007669"/>
    <property type="project" value="TreeGrafter"/>
</dbReference>
<dbReference type="AlphaFoldDB" id="A0AA41VLM0"/>
<gene>
    <name evidence="2" type="ORF">MKW94_021658</name>
</gene>
<keyword evidence="3" id="KW-1185">Reference proteome</keyword>
<dbReference type="InterPro" id="IPR047252">
    <property type="entry name" value="TP53BP1-like"/>
</dbReference>
<dbReference type="SUPFAM" id="SSF52113">
    <property type="entry name" value="BRCT domain"/>
    <property type="match status" value="1"/>
</dbReference>
<comment type="caution">
    <text evidence="2">The sequence shown here is derived from an EMBL/GenBank/DDBJ whole genome shotgun (WGS) entry which is preliminary data.</text>
</comment>
<dbReference type="GO" id="GO:0042393">
    <property type="term" value="F:histone binding"/>
    <property type="evidence" value="ECO:0007669"/>
    <property type="project" value="TreeGrafter"/>
</dbReference>
<accession>A0AA41VLM0</accession>
<dbReference type="PANTHER" id="PTHR15321">
    <property type="entry name" value="TUMOR SUPPRESSOR P53-BINDING PROTEIN 1"/>
    <property type="match status" value="1"/>
</dbReference>
<protein>
    <recommendedName>
        <fullName evidence="1">BRCT domain-containing protein</fullName>
    </recommendedName>
</protein>
<dbReference type="PROSITE" id="PS50172">
    <property type="entry name" value="BRCT"/>
    <property type="match status" value="1"/>
</dbReference>
<evidence type="ECO:0000313" key="3">
    <source>
        <dbReference type="Proteomes" id="UP001177140"/>
    </source>
</evidence>
<evidence type="ECO:0000313" key="2">
    <source>
        <dbReference type="EMBL" id="MCL7043551.1"/>
    </source>
</evidence>
<reference evidence="2" key="1">
    <citation type="submission" date="2022-03" db="EMBL/GenBank/DDBJ databases">
        <title>A functionally conserved STORR gene fusion in Papaver species that diverged 16.8 million years ago.</title>
        <authorList>
            <person name="Catania T."/>
        </authorList>
    </citation>
    <scope>NUCLEOTIDE SEQUENCE</scope>
    <source>
        <strain evidence="2">S-191538</strain>
    </source>
</reference>
<dbReference type="EMBL" id="JAJJMA010248093">
    <property type="protein sequence ID" value="MCL7043551.1"/>
    <property type="molecule type" value="Genomic_DNA"/>
</dbReference>
<proteinExistence type="predicted"/>
<dbReference type="GO" id="GO:0005634">
    <property type="term" value="C:nucleus"/>
    <property type="evidence" value="ECO:0007669"/>
    <property type="project" value="TreeGrafter"/>
</dbReference>
<dbReference type="InterPro" id="IPR001357">
    <property type="entry name" value="BRCT_dom"/>
</dbReference>
<dbReference type="InterPro" id="IPR036420">
    <property type="entry name" value="BRCT_dom_sf"/>
</dbReference>